<name>A0A150XCJ1_9BACT</name>
<accession>A0A150XCJ1</accession>
<dbReference type="Proteomes" id="UP000075606">
    <property type="component" value="Unassembled WGS sequence"/>
</dbReference>
<evidence type="ECO:0000313" key="2">
    <source>
        <dbReference type="Proteomes" id="UP000075606"/>
    </source>
</evidence>
<comment type="caution">
    <text evidence="1">The sequence shown here is derived from an EMBL/GenBank/DDBJ whole genome shotgun (WGS) entry which is preliminary data.</text>
</comment>
<dbReference type="EMBL" id="LRPC01000006">
    <property type="protein sequence ID" value="KYG76412.1"/>
    <property type="molecule type" value="Genomic_DNA"/>
</dbReference>
<organism evidence="1 2">
    <name type="scientific">Roseivirga spongicola</name>
    <dbReference type="NCBI Taxonomy" id="333140"/>
    <lineage>
        <taxon>Bacteria</taxon>
        <taxon>Pseudomonadati</taxon>
        <taxon>Bacteroidota</taxon>
        <taxon>Cytophagia</taxon>
        <taxon>Cytophagales</taxon>
        <taxon>Roseivirgaceae</taxon>
        <taxon>Roseivirga</taxon>
    </lineage>
</organism>
<gene>
    <name evidence="1" type="ORF">AWW68_19390</name>
</gene>
<protein>
    <submittedName>
        <fullName evidence="1">Uncharacterized protein</fullName>
    </submittedName>
</protein>
<dbReference type="RefSeq" id="WP_068218891.1">
    <property type="nucleotide sequence ID" value="NZ_CP139724.1"/>
</dbReference>
<evidence type="ECO:0000313" key="1">
    <source>
        <dbReference type="EMBL" id="KYG76412.1"/>
    </source>
</evidence>
<proteinExistence type="predicted"/>
<sequence>MLIQDFKDQFESHLSTLEDMILRMPEKGNTESESQAIVLKNRLGDLWHSLNGTEQEDLIFEYDELPEFVQECMSDFDEDGNQKEECVRIIHKLNQIGWAANYGLDCVLYDFRRLSDQERKDLSC</sequence>
<dbReference type="STRING" id="333140.AWW68_19390"/>
<keyword evidence="2" id="KW-1185">Reference proteome</keyword>
<dbReference type="AlphaFoldDB" id="A0A150XCJ1"/>
<reference evidence="1 2" key="1">
    <citation type="submission" date="2016-01" db="EMBL/GenBank/DDBJ databases">
        <title>Genome sequencing of Roseivirga spongicola UST030701-084.</title>
        <authorList>
            <person name="Selvaratnam C."/>
            <person name="Thevarajoo S."/>
            <person name="Goh K.M."/>
            <person name="Ee R."/>
            <person name="Chan K.-G."/>
            <person name="Chong C.S."/>
        </authorList>
    </citation>
    <scope>NUCLEOTIDE SEQUENCE [LARGE SCALE GENOMIC DNA]</scope>
    <source>
        <strain evidence="1 2">UST030701-084</strain>
    </source>
</reference>